<name>W1N7N7_9GAMM</name>
<dbReference type="InterPro" id="IPR000847">
    <property type="entry name" value="LysR_HTH_N"/>
</dbReference>
<evidence type="ECO:0000256" key="4">
    <source>
        <dbReference type="ARBA" id="ARBA00023163"/>
    </source>
</evidence>
<proteinExistence type="inferred from homology"/>
<dbReference type="OrthoDB" id="9786526at2"/>
<dbReference type="GO" id="GO:0000976">
    <property type="term" value="F:transcription cis-regulatory region binding"/>
    <property type="evidence" value="ECO:0007669"/>
    <property type="project" value="TreeGrafter"/>
</dbReference>
<dbReference type="KEGG" id="hhu:AR456_20320"/>
<dbReference type="eggNOG" id="COG0583">
    <property type="taxonomic scope" value="Bacteria"/>
</dbReference>
<dbReference type="PANTHER" id="PTHR30126:SF77">
    <property type="entry name" value="TRANSCRIPTIONAL REGULATORY PROTEIN"/>
    <property type="match status" value="1"/>
</dbReference>
<keyword evidence="2" id="KW-0805">Transcription regulation</keyword>
<dbReference type="Pfam" id="PF00126">
    <property type="entry name" value="HTH_1"/>
    <property type="match status" value="1"/>
</dbReference>
<organism evidence="6 7">
    <name type="scientific">Halomonas huangheensis</name>
    <dbReference type="NCBI Taxonomy" id="1178482"/>
    <lineage>
        <taxon>Bacteria</taxon>
        <taxon>Pseudomonadati</taxon>
        <taxon>Pseudomonadota</taxon>
        <taxon>Gammaproteobacteria</taxon>
        <taxon>Oceanospirillales</taxon>
        <taxon>Halomonadaceae</taxon>
        <taxon>Halomonas</taxon>
    </lineage>
</organism>
<dbReference type="Pfam" id="PF03466">
    <property type="entry name" value="LysR_substrate"/>
    <property type="match status" value="1"/>
</dbReference>
<dbReference type="SUPFAM" id="SSF46785">
    <property type="entry name" value="Winged helix' DNA-binding domain"/>
    <property type="match status" value="1"/>
</dbReference>
<evidence type="ECO:0000256" key="3">
    <source>
        <dbReference type="ARBA" id="ARBA00023125"/>
    </source>
</evidence>
<dbReference type="FunFam" id="1.10.10.10:FF:000001">
    <property type="entry name" value="LysR family transcriptional regulator"/>
    <property type="match status" value="1"/>
</dbReference>
<evidence type="ECO:0000313" key="6">
    <source>
        <dbReference type="EMBL" id="ERL50915.1"/>
    </source>
</evidence>
<evidence type="ECO:0000259" key="5">
    <source>
        <dbReference type="PROSITE" id="PS50931"/>
    </source>
</evidence>
<dbReference type="PANTHER" id="PTHR30126">
    <property type="entry name" value="HTH-TYPE TRANSCRIPTIONAL REGULATOR"/>
    <property type="match status" value="1"/>
</dbReference>
<accession>W1N7N7</accession>
<dbReference type="AlphaFoldDB" id="W1N7N7"/>
<comment type="caution">
    <text evidence="6">The sequence shown here is derived from an EMBL/GenBank/DDBJ whole genome shotgun (WGS) entry which is preliminary data.</text>
</comment>
<keyword evidence="7" id="KW-1185">Reference proteome</keyword>
<dbReference type="RefSeq" id="WP_021819439.1">
    <property type="nucleotide sequence ID" value="NZ_AVBC01000035.1"/>
</dbReference>
<dbReference type="PATRIC" id="fig|1178482.3.peg.2485"/>
<dbReference type="InterPro" id="IPR036390">
    <property type="entry name" value="WH_DNA-bd_sf"/>
</dbReference>
<keyword evidence="4" id="KW-0804">Transcription</keyword>
<protein>
    <recommendedName>
        <fullName evidence="5">HTH lysR-type domain-containing protein</fullName>
    </recommendedName>
</protein>
<dbReference type="EMBL" id="AVBC01000035">
    <property type="protein sequence ID" value="ERL50915.1"/>
    <property type="molecule type" value="Genomic_DNA"/>
</dbReference>
<keyword evidence="3" id="KW-0238">DNA-binding</keyword>
<evidence type="ECO:0000313" key="7">
    <source>
        <dbReference type="Proteomes" id="UP000019113"/>
    </source>
</evidence>
<feature type="domain" description="HTH lysR-type" evidence="5">
    <location>
        <begin position="2"/>
        <end position="59"/>
    </location>
</feature>
<evidence type="ECO:0000256" key="1">
    <source>
        <dbReference type="ARBA" id="ARBA00009437"/>
    </source>
</evidence>
<dbReference type="STRING" id="1178482.AR456_20320"/>
<evidence type="ECO:0000256" key="2">
    <source>
        <dbReference type="ARBA" id="ARBA00023015"/>
    </source>
</evidence>
<dbReference type="Gene3D" id="3.40.190.10">
    <property type="entry name" value="Periplasmic binding protein-like II"/>
    <property type="match status" value="2"/>
</dbReference>
<dbReference type="GO" id="GO:0003700">
    <property type="term" value="F:DNA-binding transcription factor activity"/>
    <property type="evidence" value="ECO:0007669"/>
    <property type="project" value="InterPro"/>
</dbReference>
<dbReference type="InterPro" id="IPR005119">
    <property type="entry name" value="LysR_subst-bd"/>
</dbReference>
<dbReference type="InterPro" id="IPR036388">
    <property type="entry name" value="WH-like_DNA-bd_sf"/>
</dbReference>
<dbReference type="PROSITE" id="PS50931">
    <property type="entry name" value="HTH_LYSR"/>
    <property type="match status" value="1"/>
</dbReference>
<dbReference type="SUPFAM" id="SSF53850">
    <property type="entry name" value="Periplasmic binding protein-like II"/>
    <property type="match status" value="1"/>
</dbReference>
<dbReference type="Gene3D" id="1.10.10.10">
    <property type="entry name" value="Winged helix-like DNA-binding domain superfamily/Winged helix DNA-binding domain"/>
    <property type="match status" value="1"/>
</dbReference>
<reference evidence="6 7" key="1">
    <citation type="submission" date="2013-08" db="EMBL/GenBank/DDBJ databases">
        <title>draft genome of Halomonas huanghegensis, strain BJGMM-B45T.</title>
        <authorList>
            <person name="Miao C."/>
            <person name="Wan Y."/>
            <person name="Jin W."/>
        </authorList>
    </citation>
    <scope>NUCLEOTIDE SEQUENCE [LARGE SCALE GENOMIC DNA]</scope>
    <source>
        <strain evidence="6 7">BJGMM-B45</strain>
    </source>
</reference>
<dbReference type="CDD" id="cd05466">
    <property type="entry name" value="PBP2_LTTR_substrate"/>
    <property type="match status" value="1"/>
</dbReference>
<comment type="similarity">
    <text evidence="1">Belongs to the LysR transcriptional regulatory family.</text>
</comment>
<gene>
    <name evidence="6" type="ORF">BJB45_20165</name>
</gene>
<dbReference type="Proteomes" id="UP000019113">
    <property type="component" value="Unassembled WGS sequence"/>
</dbReference>
<sequence length="314" mass="34756">MLTLKQLESFVQIVELGTFERAAQRLNTTPSTISKRIAELEETTGLTLFDRSRRGAQLTDDGEQLLEHAMATVQQAQRILELKHQPSQLHRIRLGFTDLTALTWLPGFLASFTEQRPDVRLDINIDMSRTLYQLFQDGELDLVVIPGDQQAFAQPGTESRLVGEVEMAFMARKGLVKQPRPVELRALDGYTLIGQGKRSGFAQQVNRWLHQQGVVGSTLTADNLLALVGLVTAGQGISVLPYRCVAGLAGNHALEVIDTQPPLPRIGYYAVFHDGSRLKLMESLAQRLAEAADFTQPFFLIGSASHNQQKTPSP</sequence>